<accession>A0ABS3D8G5</accession>
<gene>
    <name evidence="2" type="ORF">JYK02_10500</name>
</gene>
<dbReference type="Proteomes" id="UP000664052">
    <property type="component" value="Unassembled WGS sequence"/>
</dbReference>
<protein>
    <recommendedName>
        <fullName evidence="4">Zinc ribbon domain-containing protein</fullName>
    </recommendedName>
</protein>
<keyword evidence="3" id="KW-1185">Reference proteome</keyword>
<name>A0ABS3D8G5_9BACT</name>
<organism evidence="2 3">
    <name type="scientific">Corallococcus macrosporus</name>
    <dbReference type="NCBI Taxonomy" id="35"/>
    <lineage>
        <taxon>Bacteria</taxon>
        <taxon>Pseudomonadati</taxon>
        <taxon>Myxococcota</taxon>
        <taxon>Myxococcia</taxon>
        <taxon>Myxococcales</taxon>
        <taxon>Cystobacterineae</taxon>
        <taxon>Myxococcaceae</taxon>
        <taxon>Corallococcus</taxon>
    </lineage>
</organism>
<dbReference type="EMBL" id="JAFIMU010000006">
    <property type="protein sequence ID" value="MBN8227938.1"/>
    <property type="molecule type" value="Genomic_DNA"/>
</dbReference>
<evidence type="ECO:0000313" key="3">
    <source>
        <dbReference type="Proteomes" id="UP000664052"/>
    </source>
</evidence>
<evidence type="ECO:0008006" key="4">
    <source>
        <dbReference type="Google" id="ProtNLM"/>
    </source>
</evidence>
<evidence type="ECO:0000256" key="1">
    <source>
        <dbReference type="SAM" id="MobiDB-lite"/>
    </source>
</evidence>
<feature type="region of interest" description="Disordered" evidence="1">
    <location>
        <begin position="76"/>
        <end position="123"/>
    </location>
</feature>
<comment type="caution">
    <text evidence="2">The sequence shown here is derived from an EMBL/GenBank/DDBJ whole genome shotgun (WGS) entry which is preliminary data.</text>
</comment>
<sequence>MPRPTMSIDFTCQKCEASFELEAQDLIEGTEKIVCPHCDAKAPANLTEDFVAALTEMRAQIATLSKKFAVTMTLEAEELEDELDDEDEDEEEDDEDDVDEDEDDEESEDDEDYDDEEAEEDDR</sequence>
<reference evidence="2 3" key="1">
    <citation type="submission" date="2021-02" db="EMBL/GenBank/DDBJ databases">
        <title>De Novo genome assembly of isolated myxobacteria.</title>
        <authorList>
            <person name="Stevens D.C."/>
        </authorList>
    </citation>
    <scope>NUCLEOTIDE SEQUENCE [LARGE SCALE GENOMIC DNA]</scope>
    <source>
        <strain evidence="2 3">ATCC 29039</strain>
    </source>
</reference>
<proteinExistence type="predicted"/>
<evidence type="ECO:0000313" key="2">
    <source>
        <dbReference type="EMBL" id="MBN8227938.1"/>
    </source>
</evidence>